<keyword evidence="3" id="KW-1185">Reference proteome</keyword>
<feature type="transmembrane region" description="Helical" evidence="1">
    <location>
        <begin position="165"/>
        <end position="185"/>
    </location>
</feature>
<feature type="transmembrane region" description="Helical" evidence="1">
    <location>
        <begin position="325"/>
        <end position="345"/>
    </location>
</feature>
<feature type="transmembrane region" description="Helical" evidence="1">
    <location>
        <begin position="255"/>
        <end position="274"/>
    </location>
</feature>
<protein>
    <submittedName>
        <fullName evidence="2">Uncharacterized protein</fullName>
    </submittedName>
</protein>
<feature type="transmembrane region" description="Helical" evidence="1">
    <location>
        <begin position="95"/>
        <end position="116"/>
    </location>
</feature>
<sequence>MSLTPEIIALLILDAIFLFFGVIALVIGFRIAFKWDNQATTPLQYTLSKQSALVSTIIKYIFMLKLPLFAFFIYTCDKLSTIITGAMCASGVVNSVDFGLYLTLFKLLNLYLFGFWLLLHSADIHDEKLPFTKLKFILFVLFSAPLFAEIGLEIAFFAGLNISKIVSCCGTLFSASSSSYISLLFAVDASLWVWLFYGFFGLIVFAFWLKHMPLMIFANGMFLIFSIIALIVFFSPYVYELPTHRCPFCLLQRDYYYVGYVLYTLLFAGTFYGMGGGIFSATDQEDSTLFDESFGEFKYDLPFNNFVLSFNLLRQKWSMVVKNKVMMVVLILLPLLALAGLFWFLHVKHQLPTDRANSAKVALEFKDNTIQCPECHMYLVGKKHTAQVITQDAKTHFFDDIGCAILWLKEQKIEPQSVTMWVYSNDTNHYIDAFKASYAINDETPMHYGFGAYESPKEGMIDFNEMRLRMLRGENMSDPKIRKKLLGN</sequence>
<feature type="transmembrane region" description="Helical" evidence="1">
    <location>
        <begin position="216"/>
        <end position="235"/>
    </location>
</feature>
<name>A0A1Y0HLB7_9BACT</name>
<keyword evidence="1" id="KW-0812">Transmembrane</keyword>
<reference evidence="3" key="1">
    <citation type="submission" date="2017-05" db="EMBL/GenBank/DDBJ databases">
        <title>Dechlorination kinetics govern the competition between two new strains of the genus Sulfurospirillum.</title>
        <authorList>
            <person name="Buttet G.F."/>
            <person name="Murray A.M."/>
            <person name="Goris T."/>
            <person name="Burion M."/>
            <person name="Lin B."/>
            <person name="Rolle M."/>
            <person name="Maillard J."/>
        </authorList>
    </citation>
    <scope>NUCLEOTIDE SEQUENCE [LARGE SCALE GENOMIC DNA]</scope>
    <source>
        <strain evidence="3">SL2-1</strain>
    </source>
</reference>
<feature type="transmembrane region" description="Helical" evidence="1">
    <location>
        <begin position="53"/>
        <end position="74"/>
    </location>
</feature>
<dbReference type="KEGG" id="suls:Sdiek1_0969"/>
<feature type="transmembrane region" description="Helical" evidence="1">
    <location>
        <begin position="136"/>
        <end position="158"/>
    </location>
</feature>
<dbReference type="EMBL" id="CP021416">
    <property type="protein sequence ID" value="ARU48135.1"/>
    <property type="molecule type" value="Genomic_DNA"/>
</dbReference>
<keyword evidence="1" id="KW-1133">Transmembrane helix</keyword>
<proteinExistence type="predicted"/>
<dbReference type="SUPFAM" id="SSF160387">
    <property type="entry name" value="NosL/MerB-like"/>
    <property type="match status" value="1"/>
</dbReference>
<feature type="transmembrane region" description="Helical" evidence="1">
    <location>
        <begin position="191"/>
        <end position="209"/>
    </location>
</feature>
<dbReference type="AlphaFoldDB" id="A0A1Y0HLB7"/>
<gene>
    <name evidence="2" type="ORF">Sdiek1_0969</name>
</gene>
<dbReference type="Proteomes" id="UP000196005">
    <property type="component" value="Chromosome"/>
</dbReference>
<evidence type="ECO:0000313" key="2">
    <source>
        <dbReference type="EMBL" id="ARU48135.1"/>
    </source>
</evidence>
<accession>A0A1Y0HLB7</accession>
<evidence type="ECO:0000313" key="3">
    <source>
        <dbReference type="Proteomes" id="UP000196005"/>
    </source>
</evidence>
<dbReference type="RefSeq" id="WP_238099158.1">
    <property type="nucleotide sequence ID" value="NZ_CP021416.1"/>
</dbReference>
<keyword evidence="1" id="KW-0472">Membrane</keyword>
<organism evidence="2 3">
    <name type="scientific">Sulfurospirillum diekertiae</name>
    <dbReference type="NCBI Taxonomy" id="1854492"/>
    <lineage>
        <taxon>Bacteria</taxon>
        <taxon>Pseudomonadati</taxon>
        <taxon>Campylobacterota</taxon>
        <taxon>Epsilonproteobacteria</taxon>
        <taxon>Campylobacterales</taxon>
        <taxon>Sulfurospirillaceae</taxon>
        <taxon>Sulfurospirillum</taxon>
    </lineage>
</organism>
<evidence type="ECO:0000256" key="1">
    <source>
        <dbReference type="SAM" id="Phobius"/>
    </source>
</evidence>
<feature type="transmembrane region" description="Helical" evidence="1">
    <location>
        <begin position="7"/>
        <end position="33"/>
    </location>
</feature>